<protein>
    <submittedName>
        <fullName evidence="5">Dienelactone hydrolase family protein</fullName>
    </submittedName>
</protein>
<evidence type="ECO:0000256" key="1">
    <source>
        <dbReference type="ARBA" id="ARBA00022801"/>
    </source>
</evidence>
<keyword evidence="4" id="KW-0732">Signal</keyword>
<name>A0A936NCQ2_9ACTN</name>
<gene>
    <name evidence="5" type="ORF">IPN02_07250</name>
</gene>
<organism evidence="5 6">
    <name type="scientific">Candidatus Neomicrothrix subdominans</name>
    <dbReference type="NCBI Taxonomy" id="2954438"/>
    <lineage>
        <taxon>Bacteria</taxon>
        <taxon>Bacillati</taxon>
        <taxon>Actinomycetota</taxon>
        <taxon>Acidimicrobiia</taxon>
        <taxon>Acidimicrobiales</taxon>
        <taxon>Microthrixaceae</taxon>
        <taxon>Candidatus Neomicrothrix</taxon>
    </lineage>
</organism>
<dbReference type="SUPFAM" id="SSF53474">
    <property type="entry name" value="alpha/beta-Hydrolases"/>
    <property type="match status" value="1"/>
</dbReference>
<accession>A0A936NCQ2</accession>
<dbReference type="PROSITE" id="PS51257">
    <property type="entry name" value="PROKAR_LIPOPROTEIN"/>
    <property type="match status" value="1"/>
</dbReference>
<dbReference type="GO" id="GO:0016042">
    <property type="term" value="P:lipid catabolic process"/>
    <property type="evidence" value="ECO:0007669"/>
    <property type="project" value="UniProtKB-KW"/>
</dbReference>
<dbReference type="Gene3D" id="3.40.50.1820">
    <property type="entry name" value="alpha/beta hydrolase"/>
    <property type="match status" value="1"/>
</dbReference>
<evidence type="ECO:0000256" key="3">
    <source>
        <dbReference type="ARBA" id="ARBA00023098"/>
    </source>
</evidence>
<proteinExistence type="predicted"/>
<dbReference type="AlphaFoldDB" id="A0A936NCQ2"/>
<keyword evidence="2" id="KW-0442">Lipid degradation</keyword>
<dbReference type="Pfam" id="PF07224">
    <property type="entry name" value="Chlorophyllase"/>
    <property type="match status" value="1"/>
</dbReference>
<dbReference type="PANTHER" id="PTHR10272:SF0">
    <property type="entry name" value="PLATELET-ACTIVATING FACTOR ACETYLHYDROLASE"/>
    <property type="match status" value="1"/>
</dbReference>
<feature type="chain" id="PRO_5038605680" evidence="4">
    <location>
        <begin position="27"/>
        <end position="391"/>
    </location>
</feature>
<evidence type="ECO:0000313" key="5">
    <source>
        <dbReference type="EMBL" id="MBK9296631.1"/>
    </source>
</evidence>
<keyword evidence="3" id="KW-0443">Lipid metabolism</keyword>
<evidence type="ECO:0000256" key="2">
    <source>
        <dbReference type="ARBA" id="ARBA00022963"/>
    </source>
</evidence>
<sequence>MRPTKWFVPFVALLMVVAGCSDSDEAAPDSANSGEAASTTSAADVGADAAYAERGPNEVGTIAFKLDDGRRVQAWYPAADSATDLPLESFDLAGLLNPGLQAQIPADKRPLYEIAAHPDADAGADGPYPVVLFSHGFAGFPEQSADLVTHLASWGFVVVAPDHVERSLGGQLGTAAEGVAEREDPEVLSASLDAALALKDSPLTGLLDEDMVTVAGHSAGAGAAYREASAEPRVKAFIAYSIGNRTEDGEAPPPVPDVPGMVMAGTKDNIIPFTASEEVYDGMRPPKYLVKIEGAGHLVFSDICLIGKDQGGLVGLVGEIGLDLPDNLLALASDGCEDDQLDPAKAFEAIDHFSVAFLRYSLGIDPEPVGLDPAVTENFTDATVILTADPG</sequence>
<keyword evidence="1 5" id="KW-0378">Hydrolase</keyword>
<dbReference type="InterPro" id="IPR029058">
    <property type="entry name" value="AB_hydrolase_fold"/>
</dbReference>
<dbReference type="PANTHER" id="PTHR10272">
    <property type="entry name" value="PLATELET-ACTIVATING FACTOR ACETYLHYDROLASE"/>
    <property type="match status" value="1"/>
</dbReference>
<reference evidence="5 6" key="1">
    <citation type="submission" date="2020-10" db="EMBL/GenBank/DDBJ databases">
        <title>Connecting structure to function with the recovery of over 1000 high-quality activated sludge metagenome-assembled genomes encoding full-length rRNA genes using long-read sequencing.</title>
        <authorList>
            <person name="Singleton C.M."/>
            <person name="Petriglieri F."/>
            <person name="Kristensen J.M."/>
            <person name="Kirkegaard R.H."/>
            <person name="Michaelsen T.Y."/>
            <person name="Andersen M.H."/>
            <person name="Karst S.M."/>
            <person name="Dueholm M.S."/>
            <person name="Nielsen P.H."/>
            <person name="Albertsen M."/>
        </authorList>
    </citation>
    <scope>NUCLEOTIDE SEQUENCE [LARGE SCALE GENOMIC DNA]</scope>
    <source>
        <strain evidence="5">Lyne_18-Q3-R50-59_MAXAC.006</strain>
    </source>
</reference>
<dbReference type="EMBL" id="JADJZA010000003">
    <property type="protein sequence ID" value="MBK9296631.1"/>
    <property type="molecule type" value="Genomic_DNA"/>
</dbReference>
<dbReference type="InterPro" id="IPR017395">
    <property type="entry name" value="Chlorophyllase-like"/>
</dbReference>
<dbReference type="Proteomes" id="UP000727993">
    <property type="component" value="Unassembled WGS sequence"/>
</dbReference>
<dbReference type="GO" id="GO:0003847">
    <property type="term" value="F:1-alkyl-2-acetylglycerophosphocholine esterase activity"/>
    <property type="evidence" value="ECO:0007669"/>
    <property type="project" value="TreeGrafter"/>
</dbReference>
<evidence type="ECO:0000313" key="6">
    <source>
        <dbReference type="Proteomes" id="UP000727993"/>
    </source>
</evidence>
<evidence type="ECO:0000256" key="4">
    <source>
        <dbReference type="SAM" id="SignalP"/>
    </source>
</evidence>
<comment type="caution">
    <text evidence="5">The sequence shown here is derived from an EMBL/GenBank/DDBJ whole genome shotgun (WGS) entry which is preliminary data.</text>
</comment>
<feature type="signal peptide" evidence="4">
    <location>
        <begin position="1"/>
        <end position="26"/>
    </location>
</feature>